<dbReference type="OrthoDB" id="871774at2"/>
<feature type="transmembrane region" description="Helical" evidence="5">
    <location>
        <begin position="323"/>
        <end position="344"/>
    </location>
</feature>
<feature type="transmembrane region" description="Helical" evidence="5">
    <location>
        <begin position="185"/>
        <end position="201"/>
    </location>
</feature>
<dbReference type="InterPro" id="IPR051533">
    <property type="entry name" value="WaaL-like"/>
</dbReference>
<evidence type="ECO:0000256" key="2">
    <source>
        <dbReference type="ARBA" id="ARBA00022692"/>
    </source>
</evidence>
<name>A0A517QMW4_9PLAN</name>
<feature type="transmembrane region" description="Helical" evidence="5">
    <location>
        <begin position="76"/>
        <end position="94"/>
    </location>
</feature>
<dbReference type="EMBL" id="CP036267">
    <property type="protein sequence ID" value="QDT32986.1"/>
    <property type="molecule type" value="Genomic_DNA"/>
</dbReference>
<evidence type="ECO:0000256" key="4">
    <source>
        <dbReference type="ARBA" id="ARBA00023136"/>
    </source>
</evidence>
<feature type="domain" description="O-antigen ligase-related" evidence="6">
    <location>
        <begin position="216"/>
        <end position="336"/>
    </location>
</feature>
<keyword evidence="2 5" id="KW-0812">Transmembrane</keyword>
<evidence type="ECO:0000259" key="6">
    <source>
        <dbReference type="Pfam" id="PF04932"/>
    </source>
</evidence>
<dbReference type="AlphaFoldDB" id="A0A517QMW4"/>
<evidence type="ECO:0000256" key="1">
    <source>
        <dbReference type="ARBA" id="ARBA00004141"/>
    </source>
</evidence>
<organism evidence="7 8">
    <name type="scientific">Thalassoglobus polymorphus</name>
    <dbReference type="NCBI Taxonomy" id="2527994"/>
    <lineage>
        <taxon>Bacteria</taxon>
        <taxon>Pseudomonadati</taxon>
        <taxon>Planctomycetota</taxon>
        <taxon>Planctomycetia</taxon>
        <taxon>Planctomycetales</taxon>
        <taxon>Planctomycetaceae</taxon>
        <taxon>Thalassoglobus</taxon>
    </lineage>
</organism>
<evidence type="ECO:0000256" key="3">
    <source>
        <dbReference type="ARBA" id="ARBA00022989"/>
    </source>
</evidence>
<dbReference type="RefSeq" id="WP_145198659.1">
    <property type="nucleotide sequence ID" value="NZ_CP036267.1"/>
</dbReference>
<reference evidence="7 8" key="1">
    <citation type="submission" date="2019-02" db="EMBL/GenBank/DDBJ databases">
        <title>Deep-cultivation of Planctomycetes and their phenomic and genomic characterization uncovers novel biology.</title>
        <authorList>
            <person name="Wiegand S."/>
            <person name="Jogler M."/>
            <person name="Boedeker C."/>
            <person name="Pinto D."/>
            <person name="Vollmers J."/>
            <person name="Rivas-Marin E."/>
            <person name="Kohn T."/>
            <person name="Peeters S.H."/>
            <person name="Heuer A."/>
            <person name="Rast P."/>
            <person name="Oberbeckmann S."/>
            <person name="Bunk B."/>
            <person name="Jeske O."/>
            <person name="Meyerdierks A."/>
            <person name="Storesund J.E."/>
            <person name="Kallscheuer N."/>
            <person name="Luecker S."/>
            <person name="Lage O.M."/>
            <person name="Pohl T."/>
            <person name="Merkel B.J."/>
            <person name="Hornburger P."/>
            <person name="Mueller R.-W."/>
            <person name="Bruemmer F."/>
            <person name="Labrenz M."/>
            <person name="Spormann A.M."/>
            <person name="Op den Camp H."/>
            <person name="Overmann J."/>
            <person name="Amann R."/>
            <person name="Jetten M.S.M."/>
            <person name="Mascher T."/>
            <person name="Medema M.H."/>
            <person name="Devos D.P."/>
            <person name="Kaster A.-K."/>
            <person name="Ovreas L."/>
            <person name="Rohde M."/>
            <person name="Galperin M.Y."/>
            <person name="Jogler C."/>
        </authorList>
    </citation>
    <scope>NUCLEOTIDE SEQUENCE [LARGE SCALE GENOMIC DNA]</scope>
    <source>
        <strain evidence="7 8">Mal48</strain>
    </source>
</reference>
<keyword evidence="7" id="KW-0436">Ligase</keyword>
<feature type="transmembrane region" description="Helical" evidence="5">
    <location>
        <begin position="101"/>
        <end position="119"/>
    </location>
</feature>
<dbReference type="GO" id="GO:0016874">
    <property type="term" value="F:ligase activity"/>
    <property type="evidence" value="ECO:0007669"/>
    <property type="project" value="UniProtKB-KW"/>
</dbReference>
<feature type="transmembrane region" description="Helical" evidence="5">
    <location>
        <begin position="247"/>
        <end position="267"/>
    </location>
</feature>
<sequence>MLFIRPSELFPAMGDVQVYLAFIVLALLFSIQGIHNQVQWKSLIQQPVNLCVIAVTICVGLSRLSTGNLDKIDTAVIGMLKVTLYYLVLVSVITTPLRLRYFLMSTAICSTLMIAYSVVDYRSFNAEWVNNPNLEQVLDIEHKLPPDERTILRHIPDRDGVDRYGNEIWFFRICGLGIFHDPNDLSLLIVVTSIISIYFLTDKNISLFRVLWILPLMIMAIAMYYTYSRGGLLAAMIAMFAWLCTRYGGKVALTIGALCAAAVPVALGRAANIDVSSGTGQQRIQIWSDGLMAIRNSRVIFGIGEGQYTEISTHVAHNSYVHAFVELGLVGGTFFFGCFFLPAFTFLLMKTNGFKIHQPELRRLFPYIAAMLACWCMGMCSLSRCYVPPTYMIAGICASFINLVGFCRPSPRPLLVLNSRTAQPWIACSFGVLICAYLFVRVFARFG</sequence>
<evidence type="ECO:0000313" key="8">
    <source>
        <dbReference type="Proteomes" id="UP000315724"/>
    </source>
</evidence>
<feature type="transmembrane region" description="Helical" evidence="5">
    <location>
        <begin position="208"/>
        <end position="227"/>
    </location>
</feature>
<dbReference type="Pfam" id="PF04932">
    <property type="entry name" value="Wzy_C"/>
    <property type="match status" value="1"/>
</dbReference>
<feature type="transmembrane region" description="Helical" evidence="5">
    <location>
        <begin position="423"/>
        <end position="444"/>
    </location>
</feature>
<feature type="transmembrane region" description="Helical" evidence="5">
    <location>
        <begin position="47"/>
        <end position="64"/>
    </location>
</feature>
<evidence type="ECO:0000256" key="5">
    <source>
        <dbReference type="SAM" id="Phobius"/>
    </source>
</evidence>
<dbReference type="KEGG" id="tpol:Mal48_22370"/>
<protein>
    <submittedName>
        <fullName evidence="7">O-Antigen ligase</fullName>
    </submittedName>
</protein>
<keyword evidence="3 5" id="KW-1133">Transmembrane helix</keyword>
<dbReference type="GO" id="GO:0016020">
    <property type="term" value="C:membrane"/>
    <property type="evidence" value="ECO:0007669"/>
    <property type="project" value="UniProtKB-SubCell"/>
</dbReference>
<dbReference type="PANTHER" id="PTHR37422:SF13">
    <property type="entry name" value="LIPOPOLYSACCHARIDE BIOSYNTHESIS PROTEIN PA4999-RELATED"/>
    <property type="match status" value="1"/>
</dbReference>
<feature type="transmembrane region" description="Helical" evidence="5">
    <location>
        <begin position="364"/>
        <end position="383"/>
    </location>
</feature>
<feature type="transmembrane region" description="Helical" evidence="5">
    <location>
        <begin position="16"/>
        <end position="35"/>
    </location>
</feature>
<evidence type="ECO:0000313" key="7">
    <source>
        <dbReference type="EMBL" id="QDT32986.1"/>
    </source>
</evidence>
<dbReference type="InterPro" id="IPR007016">
    <property type="entry name" value="O-antigen_ligase-rel_domated"/>
</dbReference>
<accession>A0A517QMW4</accession>
<feature type="transmembrane region" description="Helical" evidence="5">
    <location>
        <begin position="390"/>
        <end position="411"/>
    </location>
</feature>
<comment type="subcellular location">
    <subcellularLocation>
        <location evidence="1">Membrane</location>
        <topology evidence="1">Multi-pass membrane protein</topology>
    </subcellularLocation>
</comment>
<gene>
    <name evidence="7" type="ORF">Mal48_22370</name>
</gene>
<dbReference type="PANTHER" id="PTHR37422">
    <property type="entry name" value="TEICHURONIC ACID BIOSYNTHESIS PROTEIN TUAE"/>
    <property type="match status" value="1"/>
</dbReference>
<keyword evidence="8" id="KW-1185">Reference proteome</keyword>
<dbReference type="Proteomes" id="UP000315724">
    <property type="component" value="Chromosome"/>
</dbReference>
<keyword evidence="4 5" id="KW-0472">Membrane</keyword>
<proteinExistence type="predicted"/>